<dbReference type="GO" id="GO:0034472">
    <property type="term" value="P:snRNA 3'-end processing"/>
    <property type="evidence" value="ECO:0007669"/>
    <property type="project" value="TreeGrafter"/>
</dbReference>
<evidence type="ECO:0000313" key="2">
    <source>
        <dbReference type="Proteomes" id="UP000613177"/>
    </source>
</evidence>
<organism evidence="1 2">
    <name type="scientific">Thamnidium elegans</name>
    <dbReference type="NCBI Taxonomy" id="101142"/>
    <lineage>
        <taxon>Eukaryota</taxon>
        <taxon>Fungi</taxon>
        <taxon>Fungi incertae sedis</taxon>
        <taxon>Mucoromycota</taxon>
        <taxon>Mucoromycotina</taxon>
        <taxon>Mucoromycetes</taxon>
        <taxon>Mucorales</taxon>
        <taxon>Mucorineae</taxon>
        <taxon>Mucoraceae</taxon>
        <taxon>Thamnidium</taxon>
    </lineage>
</organism>
<name>A0A8H7SPX3_9FUNG</name>
<dbReference type="EMBL" id="JAEPRE010000048">
    <property type="protein sequence ID" value="KAG2234659.1"/>
    <property type="molecule type" value="Genomic_DNA"/>
</dbReference>
<keyword evidence="2" id="KW-1185">Reference proteome</keyword>
<dbReference type="Pfam" id="PF14750">
    <property type="entry name" value="INTS2"/>
    <property type="match status" value="1"/>
</dbReference>
<dbReference type="InterPro" id="IPR029321">
    <property type="entry name" value="INTS2"/>
</dbReference>
<dbReference type="Proteomes" id="UP000613177">
    <property type="component" value="Unassembled WGS sequence"/>
</dbReference>
<reference evidence="1" key="1">
    <citation type="submission" date="2021-01" db="EMBL/GenBank/DDBJ databases">
        <title>Metabolic potential, ecology and presence of endohyphal bacteria is reflected in genomic diversity of Mucoromycotina.</title>
        <authorList>
            <person name="Muszewska A."/>
            <person name="Okrasinska A."/>
            <person name="Steczkiewicz K."/>
            <person name="Drgas O."/>
            <person name="Orlowska M."/>
            <person name="Perlinska-Lenart U."/>
            <person name="Aleksandrzak-Piekarczyk T."/>
            <person name="Szatraj K."/>
            <person name="Zielenkiewicz U."/>
            <person name="Pilsyk S."/>
            <person name="Malc E."/>
            <person name="Mieczkowski P."/>
            <person name="Kruszewska J.S."/>
            <person name="Biernat P."/>
            <person name="Pawlowska J."/>
        </authorList>
    </citation>
    <scope>NUCLEOTIDE SEQUENCE</scope>
    <source>
        <strain evidence="1">WA0000018081</strain>
    </source>
</reference>
<proteinExistence type="predicted"/>
<accession>A0A8H7SPX3</accession>
<evidence type="ECO:0000313" key="1">
    <source>
        <dbReference type="EMBL" id="KAG2234659.1"/>
    </source>
</evidence>
<dbReference type="AlphaFoldDB" id="A0A8H7SPX3"/>
<sequence length="378" mass="44027">MNPEAEVELTKRFLEFKRSSSKIGLEEALVQFKTFGQQDWKFEVLCELFYIQFNVQHEVTERANKNIRANLRLLNNEAFLRENGVLIFEVIELYDEIEYNQGNMCCWKYLLEGFVHISTRCELVKGLSKNNPYAYRDFIDQLLQCVHKLNSIYAIQLSEMIFKIIEEYPDYASMVRFKLVEMQILPDLVTRLTVIYCRDLVEFLNGVFYGKSTWFLVQSANSGQYFVKMKQRIIAEIETNMSDLQTNHLAISSAIRALAGIVGYFGIKLVDTEVASLLKVLSLTGTERLVQLLLCLMLLSADQFLKKQKELSQVLVQILQSEISEMPLLILVYFQTDAIQQIEDSIRSVLGMQVPIRRSRVVVYSEKKRSWKMTNFFL</sequence>
<dbReference type="PANTHER" id="PTHR28608:SF1">
    <property type="entry name" value="INTEGRATOR COMPLEX SUBUNIT 2"/>
    <property type="match status" value="1"/>
</dbReference>
<gene>
    <name evidence="1" type="ORF">INT48_005811</name>
</gene>
<dbReference type="PANTHER" id="PTHR28608">
    <property type="entry name" value="INTEGRATOR COMPLEX SUBUNIT 2"/>
    <property type="match status" value="1"/>
</dbReference>
<dbReference type="GO" id="GO:0032039">
    <property type="term" value="C:integrator complex"/>
    <property type="evidence" value="ECO:0007669"/>
    <property type="project" value="InterPro"/>
</dbReference>
<comment type="caution">
    <text evidence="1">The sequence shown here is derived from an EMBL/GenBank/DDBJ whole genome shotgun (WGS) entry which is preliminary data.</text>
</comment>
<protein>
    <submittedName>
        <fullName evidence="1">Uncharacterized protein</fullName>
    </submittedName>
</protein>